<protein>
    <submittedName>
        <fullName evidence="1">Uncharacterized protein</fullName>
    </submittedName>
</protein>
<dbReference type="EMBL" id="BQNB010014051">
    <property type="protein sequence ID" value="GJT23385.1"/>
    <property type="molecule type" value="Genomic_DNA"/>
</dbReference>
<comment type="caution">
    <text evidence="1">The sequence shown here is derived from an EMBL/GenBank/DDBJ whole genome shotgun (WGS) entry which is preliminary data.</text>
</comment>
<reference evidence="1" key="1">
    <citation type="journal article" date="2022" name="Int. J. Mol. Sci.">
        <title>Draft Genome of Tanacetum Coccineum: Genomic Comparison of Closely Related Tanacetum-Family Plants.</title>
        <authorList>
            <person name="Yamashiro T."/>
            <person name="Shiraishi A."/>
            <person name="Nakayama K."/>
            <person name="Satake H."/>
        </authorList>
    </citation>
    <scope>NUCLEOTIDE SEQUENCE</scope>
</reference>
<name>A0ABQ5C8I6_9ASTR</name>
<reference evidence="1" key="2">
    <citation type="submission" date="2022-01" db="EMBL/GenBank/DDBJ databases">
        <authorList>
            <person name="Yamashiro T."/>
            <person name="Shiraishi A."/>
            <person name="Satake H."/>
            <person name="Nakayama K."/>
        </authorList>
    </citation>
    <scope>NUCLEOTIDE SEQUENCE</scope>
</reference>
<gene>
    <name evidence="1" type="ORF">Tco_0893322</name>
</gene>
<dbReference type="Proteomes" id="UP001151760">
    <property type="component" value="Unassembled WGS sequence"/>
</dbReference>
<sequence>MRCLPRYLSIAHPRSRGQIQVSLSLPELLHKVSNKMYCLDRRTFGHKTELVLRHRGLSSKPSLNHSLPELHGMAKKLDTPIVVAHLCIAFVFEDRDDVTQSSLFRHLCACEDHVEEASKPTNTLTL</sequence>
<proteinExistence type="predicted"/>
<organism evidence="1 2">
    <name type="scientific">Tanacetum coccineum</name>
    <dbReference type="NCBI Taxonomy" id="301880"/>
    <lineage>
        <taxon>Eukaryota</taxon>
        <taxon>Viridiplantae</taxon>
        <taxon>Streptophyta</taxon>
        <taxon>Embryophyta</taxon>
        <taxon>Tracheophyta</taxon>
        <taxon>Spermatophyta</taxon>
        <taxon>Magnoliopsida</taxon>
        <taxon>eudicotyledons</taxon>
        <taxon>Gunneridae</taxon>
        <taxon>Pentapetalae</taxon>
        <taxon>asterids</taxon>
        <taxon>campanulids</taxon>
        <taxon>Asterales</taxon>
        <taxon>Asteraceae</taxon>
        <taxon>Asteroideae</taxon>
        <taxon>Anthemideae</taxon>
        <taxon>Anthemidinae</taxon>
        <taxon>Tanacetum</taxon>
    </lineage>
</organism>
<evidence type="ECO:0000313" key="2">
    <source>
        <dbReference type="Proteomes" id="UP001151760"/>
    </source>
</evidence>
<keyword evidence="2" id="KW-1185">Reference proteome</keyword>
<evidence type="ECO:0000313" key="1">
    <source>
        <dbReference type="EMBL" id="GJT23385.1"/>
    </source>
</evidence>
<accession>A0ABQ5C8I6</accession>